<keyword evidence="5" id="KW-0997">Cell inner membrane</keyword>
<dbReference type="PROSITE" id="PS00874">
    <property type="entry name" value="T2SP_F"/>
    <property type="match status" value="1"/>
</dbReference>
<feature type="transmembrane region" description="Helical" evidence="10">
    <location>
        <begin position="377"/>
        <end position="399"/>
    </location>
</feature>
<evidence type="ECO:0000313" key="13">
    <source>
        <dbReference type="Proteomes" id="UP000616595"/>
    </source>
</evidence>
<reference evidence="12" key="1">
    <citation type="submission" date="2019-10" db="EMBL/GenBank/DDBJ databases">
        <authorList>
            <person name="Ross D.E."/>
            <person name="Gulliver D."/>
        </authorList>
    </citation>
    <scope>NUCLEOTIDE SEQUENCE</scope>
    <source>
        <strain evidence="12">DER-2019</strain>
    </source>
</reference>
<dbReference type="OrthoDB" id="9805682at2"/>
<keyword evidence="7 10" id="KW-1133">Transmembrane helix</keyword>
<reference evidence="12" key="2">
    <citation type="submission" date="2020-10" db="EMBL/GenBank/DDBJ databases">
        <title>Comparative genomics of the Acetobacterium genus.</title>
        <authorList>
            <person name="Marshall C."/>
            <person name="May H."/>
            <person name="Norman S."/>
        </authorList>
    </citation>
    <scope>NUCLEOTIDE SEQUENCE</scope>
    <source>
        <strain evidence="12">DER-2019</strain>
    </source>
</reference>
<dbReference type="RefSeq" id="WP_148566930.1">
    <property type="nucleotide sequence ID" value="NZ_RXYA01000006.1"/>
</dbReference>
<evidence type="ECO:0000256" key="6">
    <source>
        <dbReference type="ARBA" id="ARBA00022692"/>
    </source>
</evidence>
<gene>
    <name evidence="12" type="ORF">GH810_13470</name>
</gene>
<evidence type="ECO:0000313" key="12">
    <source>
        <dbReference type="EMBL" id="MBC3889324.1"/>
    </source>
</evidence>
<dbReference type="FunFam" id="1.20.81.30:FF:000001">
    <property type="entry name" value="Type II secretion system protein F"/>
    <property type="match status" value="1"/>
</dbReference>
<dbReference type="InterPro" id="IPR042094">
    <property type="entry name" value="T2SS_GspF_sf"/>
</dbReference>
<evidence type="ECO:0000256" key="10">
    <source>
        <dbReference type="SAM" id="Phobius"/>
    </source>
</evidence>
<feature type="domain" description="Type II secretion system protein GspF" evidence="11">
    <location>
        <begin position="276"/>
        <end position="397"/>
    </location>
</feature>
<evidence type="ECO:0000256" key="2">
    <source>
        <dbReference type="ARBA" id="ARBA00005745"/>
    </source>
</evidence>
<dbReference type="PANTHER" id="PTHR30012:SF0">
    <property type="entry name" value="TYPE II SECRETION SYSTEM PROTEIN F-RELATED"/>
    <property type="match status" value="1"/>
</dbReference>
<dbReference type="InterPro" id="IPR003004">
    <property type="entry name" value="GspF/PilC"/>
</dbReference>
<dbReference type="PRINTS" id="PR00812">
    <property type="entry name" value="BCTERIALGSPF"/>
</dbReference>
<evidence type="ECO:0000256" key="8">
    <source>
        <dbReference type="ARBA" id="ARBA00023136"/>
    </source>
</evidence>
<evidence type="ECO:0000256" key="5">
    <source>
        <dbReference type="ARBA" id="ARBA00022519"/>
    </source>
</evidence>
<dbReference type="Gene3D" id="1.20.81.30">
    <property type="entry name" value="Type II secretion system (T2SS), domain F"/>
    <property type="match status" value="2"/>
</dbReference>
<dbReference type="Pfam" id="PF00482">
    <property type="entry name" value="T2SSF"/>
    <property type="match status" value="2"/>
</dbReference>
<comment type="similarity">
    <text evidence="2 9">Belongs to the GSP F family.</text>
</comment>
<comment type="caution">
    <text evidence="12">The sequence shown here is derived from an EMBL/GenBank/DDBJ whole genome shotgun (WGS) entry which is preliminary data.</text>
</comment>
<evidence type="ECO:0000256" key="4">
    <source>
        <dbReference type="ARBA" id="ARBA00022475"/>
    </source>
</evidence>
<dbReference type="PANTHER" id="PTHR30012">
    <property type="entry name" value="GENERAL SECRETION PATHWAY PROTEIN"/>
    <property type="match status" value="1"/>
</dbReference>
<keyword evidence="13" id="KW-1185">Reference proteome</keyword>
<dbReference type="EMBL" id="WJBD01000017">
    <property type="protein sequence ID" value="MBC3889324.1"/>
    <property type="molecule type" value="Genomic_DNA"/>
</dbReference>
<sequence>MNKKFSYKAKNAQGENVAGTLTAKTLQDAAVMLHVQSLIVLEITEKTKADGFLYREFDFQFKHVSTTEFSQFSRKFYVMLKAGISILKCLELIGEETKNKGFSRDISGICSRIQSGESLSQAMKSYPKSFPSLFVFMVEAGEMSGNLTEILLGMAEYYETEQKNSRQLQQVLFYPVILVFVAALVLIFLLTYVLPTFVGMFEAMDAPLPKPTRLLLGISQILMTRWPIILLIIIGGVLLFAMMLEFPQVIFARDYLKIKLPLIGSLNQKRCLSMMAKTMAMLLNSGIDLLSALNRLAGVTDNRFIKNEVKILAKKVSSGTSLVQGMKESVAFPSLFRQLVGIGEASGSLPVVLETMHEIYKDEIQARIELVSTALEPLILIVLGGVVLFILAAIMLPVFDIYSAYSSM</sequence>
<name>A0A923KQN6_9FIRM</name>
<dbReference type="Proteomes" id="UP000616595">
    <property type="component" value="Unassembled WGS sequence"/>
</dbReference>
<keyword evidence="3 9" id="KW-0813">Transport</keyword>
<evidence type="ECO:0000256" key="3">
    <source>
        <dbReference type="ARBA" id="ARBA00022448"/>
    </source>
</evidence>
<comment type="subcellular location">
    <subcellularLocation>
        <location evidence="1">Cell inner membrane</location>
        <topology evidence="1">Multi-pass membrane protein</topology>
    </subcellularLocation>
    <subcellularLocation>
        <location evidence="9">Cell membrane</location>
        <topology evidence="9">Multi-pass membrane protein</topology>
    </subcellularLocation>
</comment>
<dbReference type="GO" id="GO:0009306">
    <property type="term" value="P:protein secretion"/>
    <property type="evidence" value="ECO:0007669"/>
    <property type="project" value="InterPro"/>
</dbReference>
<dbReference type="AlphaFoldDB" id="A0A923KQN6"/>
<evidence type="ECO:0000256" key="9">
    <source>
        <dbReference type="RuleBase" id="RU003923"/>
    </source>
</evidence>
<dbReference type="InterPro" id="IPR001992">
    <property type="entry name" value="T2SS_GspF/T4SS_PilC_CS"/>
</dbReference>
<evidence type="ECO:0000259" key="11">
    <source>
        <dbReference type="Pfam" id="PF00482"/>
    </source>
</evidence>
<accession>A0A923KQN6</accession>
<evidence type="ECO:0000256" key="1">
    <source>
        <dbReference type="ARBA" id="ARBA00004429"/>
    </source>
</evidence>
<feature type="domain" description="Type II secretion system protein GspF" evidence="11">
    <location>
        <begin position="72"/>
        <end position="195"/>
    </location>
</feature>
<organism evidence="12 13">
    <name type="scientific">Acetobacterium paludosum</name>
    <dbReference type="NCBI Taxonomy" id="52693"/>
    <lineage>
        <taxon>Bacteria</taxon>
        <taxon>Bacillati</taxon>
        <taxon>Bacillota</taxon>
        <taxon>Clostridia</taxon>
        <taxon>Eubacteriales</taxon>
        <taxon>Eubacteriaceae</taxon>
        <taxon>Acetobacterium</taxon>
    </lineage>
</organism>
<keyword evidence="6 9" id="KW-0812">Transmembrane</keyword>
<dbReference type="InterPro" id="IPR018076">
    <property type="entry name" value="T2SS_GspF_dom"/>
</dbReference>
<feature type="transmembrane region" description="Helical" evidence="10">
    <location>
        <begin position="214"/>
        <end position="244"/>
    </location>
</feature>
<evidence type="ECO:0000256" key="7">
    <source>
        <dbReference type="ARBA" id="ARBA00022989"/>
    </source>
</evidence>
<keyword evidence="4" id="KW-1003">Cell membrane</keyword>
<dbReference type="GO" id="GO:0005886">
    <property type="term" value="C:plasma membrane"/>
    <property type="evidence" value="ECO:0007669"/>
    <property type="project" value="UniProtKB-SubCell"/>
</dbReference>
<keyword evidence="8 10" id="KW-0472">Membrane</keyword>
<proteinExistence type="inferred from homology"/>
<feature type="transmembrane region" description="Helical" evidence="10">
    <location>
        <begin position="171"/>
        <end position="194"/>
    </location>
</feature>
<protein>
    <recommendedName>
        <fullName evidence="11">Type II secretion system protein GspF domain-containing protein</fullName>
    </recommendedName>
</protein>